<accession>A0A2H3BK79</accession>
<evidence type="ECO:0000313" key="4">
    <source>
        <dbReference type="Proteomes" id="UP000218334"/>
    </source>
</evidence>
<evidence type="ECO:0000256" key="1">
    <source>
        <dbReference type="ARBA" id="ARBA00007946"/>
    </source>
</evidence>
<dbReference type="SFLD" id="SFLDS00005">
    <property type="entry name" value="Isoprenoid_Synthase_Type_I"/>
    <property type="match status" value="1"/>
</dbReference>
<gene>
    <name evidence="3" type="ORF">ARMSODRAFT_979366</name>
</gene>
<dbReference type="SFLD" id="SFLDG01021">
    <property type="entry name" value="Trichodiene_Synthase_Like"/>
    <property type="match status" value="1"/>
</dbReference>
<comment type="similarity">
    <text evidence="1">Belongs to the trichodiene synthase family.</text>
</comment>
<dbReference type="Gene3D" id="1.10.600.10">
    <property type="entry name" value="Farnesyl Diphosphate Synthase"/>
    <property type="match status" value="1"/>
</dbReference>
<evidence type="ECO:0000256" key="2">
    <source>
        <dbReference type="ARBA" id="ARBA00023239"/>
    </source>
</evidence>
<keyword evidence="2" id="KW-0456">Lyase</keyword>
<dbReference type="SUPFAM" id="SSF48576">
    <property type="entry name" value="Terpenoid synthases"/>
    <property type="match status" value="1"/>
</dbReference>
<dbReference type="Proteomes" id="UP000218334">
    <property type="component" value="Unassembled WGS sequence"/>
</dbReference>
<dbReference type="InterPro" id="IPR024652">
    <property type="entry name" value="Trichodiene_synth"/>
</dbReference>
<organism evidence="3 4">
    <name type="scientific">Armillaria solidipes</name>
    <dbReference type="NCBI Taxonomy" id="1076256"/>
    <lineage>
        <taxon>Eukaryota</taxon>
        <taxon>Fungi</taxon>
        <taxon>Dikarya</taxon>
        <taxon>Basidiomycota</taxon>
        <taxon>Agaricomycotina</taxon>
        <taxon>Agaricomycetes</taxon>
        <taxon>Agaricomycetidae</taxon>
        <taxon>Agaricales</taxon>
        <taxon>Marasmiineae</taxon>
        <taxon>Physalacriaceae</taxon>
        <taxon>Armillaria</taxon>
    </lineage>
</organism>
<dbReference type="InterPro" id="IPR008949">
    <property type="entry name" value="Isoprenoid_synthase_dom_sf"/>
</dbReference>
<dbReference type="AlphaFoldDB" id="A0A2H3BK79"/>
<dbReference type="STRING" id="1076256.A0A2H3BK79"/>
<dbReference type="EMBL" id="KZ293453">
    <property type="protein sequence ID" value="PBK64253.1"/>
    <property type="molecule type" value="Genomic_DNA"/>
</dbReference>
<protein>
    <submittedName>
        <fullName evidence="3">Terpenoid synthase</fullName>
    </submittedName>
</protein>
<reference evidence="4" key="1">
    <citation type="journal article" date="2017" name="Nat. Ecol. Evol.">
        <title>Genome expansion and lineage-specific genetic innovations in the forest pathogenic fungi Armillaria.</title>
        <authorList>
            <person name="Sipos G."/>
            <person name="Prasanna A.N."/>
            <person name="Walter M.C."/>
            <person name="O'Connor E."/>
            <person name="Balint B."/>
            <person name="Krizsan K."/>
            <person name="Kiss B."/>
            <person name="Hess J."/>
            <person name="Varga T."/>
            <person name="Slot J."/>
            <person name="Riley R."/>
            <person name="Boka B."/>
            <person name="Rigling D."/>
            <person name="Barry K."/>
            <person name="Lee J."/>
            <person name="Mihaltcheva S."/>
            <person name="LaButti K."/>
            <person name="Lipzen A."/>
            <person name="Waldron R."/>
            <person name="Moloney N.M."/>
            <person name="Sperisen C."/>
            <person name="Kredics L."/>
            <person name="Vagvoelgyi C."/>
            <person name="Patrignani A."/>
            <person name="Fitzpatrick D."/>
            <person name="Nagy I."/>
            <person name="Doyle S."/>
            <person name="Anderson J.B."/>
            <person name="Grigoriev I.V."/>
            <person name="Gueldener U."/>
            <person name="Muensterkoetter M."/>
            <person name="Nagy L.G."/>
        </authorList>
    </citation>
    <scope>NUCLEOTIDE SEQUENCE [LARGE SCALE GENOMIC DNA]</scope>
    <source>
        <strain evidence="4">28-4</strain>
    </source>
</reference>
<dbReference type="GO" id="GO:0016838">
    <property type="term" value="F:carbon-oxygen lyase activity, acting on phosphates"/>
    <property type="evidence" value="ECO:0007669"/>
    <property type="project" value="InterPro"/>
</dbReference>
<sequence length="326" mass="36716">MSMNVVPVTKSSCVVTGRMCSAGHVSNPKPDPPSEDICNIIRTFLRHFDTIGLPSVEDAALEDLCIKEAKRRGYALDVLKPYLTVGLNITASAYHHLSNVNVRVYIVLFTAFATYFDDVYPDDPDALVGVPNFTKHFLSSEKQPSKMLNDFANILVEAPQLFGQVAADFIVHASLKFITGLILEIQCKDETMHKVDKYAMYLRELSGIAEAYAMFIFPAELPNNIYVQALPLLRDAINFTNDITSFYKEECEGENHNLVSLLAEARGEPKSKALCYVVERCMEAHERTLLVLSPRKEAQRMYKDFMKGYLAFHLGAKRYRLGELNV</sequence>
<dbReference type="Pfam" id="PF06330">
    <property type="entry name" value="TRI5"/>
    <property type="match status" value="1"/>
</dbReference>
<evidence type="ECO:0000313" key="3">
    <source>
        <dbReference type="EMBL" id="PBK64253.1"/>
    </source>
</evidence>
<keyword evidence="4" id="KW-1185">Reference proteome</keyword>
<proteinExistence type="inferred from homology"/>
<name>A0A2H3BK79_9AGAR</name>